<evidence type="ECO:0000313" key="2">
    <source>
        <dbReference type="EMBL" id="MCT2587579.1"/>
    </source>
</evidence>
<dbReference type="Pfam" id="PF03235">
    <property type="entry name" value="GmrSD_N"/>
    <property type="match status" value="1"/>
</dbReference>
<protein>
    <submittedName>
        <fullName evidence="2">DUF262 domain-containing protein</fullName>
    </submittedName>
</protein>
<dbReference type="InterPro" id="IPR004919">
    <property type="entry name" value="GmrSD_N"/>
</dbReference>
<organism evidence="2 3">
    <name type="scientific">Actinophytocola gossypii</name>
    <dbReference type="NCBI Taxonomy" id="2812003"/>
    <lineage>
        <taxon>Bacteria</taxon>
        <taxon>Bacillati</taxon>
        <taxon>Actinomycetota</taxon>
        <taxon>Actinomycetes</taxon>
        <taxon>Pseudonocardiales</taxon>
        <taxon>Pseudonocardiaceae</taxon>
    </lineage>
</organism>
<sequence>MRPELVGNIAGEFFVPSYQRGYRWGSDEVTRLLDDIHESAGNKYFLQPVVVKRRDDEKWELIDGQQRLTTLSLILRYIRHHLPTASLKYSLEYETRAASAEYLQNPTSEDSQSNIDFFHIFGAFECIRKWFEEQDHTTLAAINFYKYLSESVYVIWYEAPPEVESTTLFTRLNIGRIPLTDAELVKALILTRSRQVKRDREIAAQWDSIERDLRIPEVWAFVTGKSAPEATHITLLLDTLAGRPQTYPRPMFHTFETLRPQIEQSSEDLWNQVIDLHSLVMGWYDNRVLFHKIGYLIARGQRFDGLVALSNDCTKHEFDARLDARIRNDLNLSPSDVAELRYGNWRAEAVLLLMNVETVRRMKLSSERFSFKEHATRKWSIEHIHAQNAEPLNRAAQWEEWLRLHRNALAGLPTIDDSQRADLTRRINGALDDISAETFQPLEQELSSVFSRAGEGADIDAISNLALLSSEDNSALSNSAFEVKRRSILERDREGSYIPVCTRNVFLKYYTDAEGQQVHFWGERDRAGYLVAMQSYIAPYLLEEDAP</sequence>
<accession>A0ABT2JI77</accession>
<proteinExistence type="predicted"/>
<comment type="caution">
    <text evidence="2">The sequence shown here is derived from an EMBL/GenBank/DDBJ whole genome shotgun (WGS) entry which is preliminary data.</text>
</comment>
<dbReference type="PANTHER" id="PTHR35149">
    <property type="entry name" value="SLL5132 PROTEIN"/>
    <property type="match status" value="1"/>
</dbReference>
<gene>
    <name evidence="2" type="ORF">JT362_31110</name>
</gene>
<dbReference type="CDD" id="cd16387">
    <property type="entry name" value="ParB_N_Srx"/>
    <property type="match status" value="1"/>
</dbReference>
<feature type="domain" description="GmrSD restriction endonucleases N-terminal" evidence="1">
    <location>
        <begin position="5"/>
        <end position="189"/>
    </location>
</feature>
<keyword evidence="3" id="KW-1185">Reference proteome</keyword>
<evidence type="ECO:0000313" key="3">
    <source>
        <dbReference type="Proteomes" id="UP001156441"/>
    </source>
</evidence>
<dbReference type="PANTHER" id="PTHR35149:SF1">
    <property type="entry name" value="DUF5655 DOMAIN-CONTAINING PROTEIN"/>
    <property type="match status" value="1"/>
</dbReference>
<reference evidence="2 3" key="1">
    <citation type="submission" date="2021-02" db="EMBL/GenBank/DDBJ databases">
        <title>Actinophytocola xerophila sp. nov., isolated from soil of cotton cropping field.</title>
        <authorList>
            <person name="Huang R."/>
            <person name="Chen X."/>
            <person name="Ge X."/>
            <person name="Liu W."/>
        </authorList>
    </citation>
    <scope>NUCLEOTIDE SEQUENCE [LARGE SCALE GENOMIC DNA]</scope>
    <source>
        <strain evidence="2 3">S1-96</strain>
    </source>
</reference>
<dbReference type="EMBL" id="JAFFZE010000026">
    <property type="protein sequence ID" value="MCT2587579.1"/>
    <property type="molecule type" value="Genomic_DNA"/>
</dbReference>
<dbReference type="Proteomes" id="UP001156441">
    <property type="component" value="Unassembled WGS sequence"/>
</dbReference>
<evidence type="ECO:0000259" key="1">
    <source>
        <dbReference type="Pfam" id="PF03235"/>
    </source>
</evidence>
<name>A0ABT2JI77_9PSEU</name>